<accession>A0A914WDV6</accession>
<dbReference type="WBParaSite" id="PSAMB.scaffold388size53591.g5400.t1">
    <property type="protein sequence ID" value="PSAMB.scaffold388size53591.g5400.t1"/>
    <property type="gene ID" value="PSAMB.scaffold388size53591.g5400"/>
</dbReference>
<evidence type="ECO:0000256" key="1">
    <source>
        <dbReference type="ARBA" id="ARBA00004613"/>
    </source>
</evidence>
<dbReference type="GO" id="GO:0007218">
    <property type="term" value="P:neuropeptide signaling pathway"/>
    <property type="evidence" value="ECO:0007669"/>
    <property type="project" value="UniProtKB-KW"/>
</dbReference>
<evidence type="ECO:0000256" key="6">
    <source>
        <dbReference type="ARBA" id="ARBA00023320"/>
    </source>
</evidence>
<keyword evidence="6" id="KW-0527">Neuropeptide</keyword>
<dbReference type="Pfam" id="PF01581">
    <property type="entry name" value="FARP"/>
    <property type="match status" value="5"/>
</dbReference>
<keyword evidence="7" id="KW-0732">Signal</keyword>
<dbReference type="PANTHER" id="PTHR20986:SF14">
    <property type="entry name" value="FMRFAMIDE-LIKE NEUROPEPTIDES 6"/>
    <property type="match status" value="1"/>
</dbReference>
<feature type="chain" id="PRO_5037424948" evidence="7">
    <location>
        <begin position="20"/>
        <end position="166"/>
    </location>
</feature>
<dbReference type="Proteomes" id="UP000887566">
    <property type="component" value="Unplaced"/>
</dbReference>
<proteinExistence type="inferred from homology"/>
<dbReference type="GO" id="GO:0005576">
    <property type="term" value="C:extracellular region"/>
    <property type="evidence" value="ECO:0007669"/>
    <property type="project" value="UniProtKB-SubCell"/>
</dbReference>
<name>A0A914WDV6_9BILA</name>
<comment type="similarity">
    <text evidence="2">Belongs to the FARP (FMRFamide related peptide) family.</text>
</comment>
<keyword evidence="8" id="KW-1185">Reference proteome</keyword>
<dbReference type="AlphaFoldDB" id="A0A914WDV6"/>
<dbReference type="InterPro" id="IPR002544">
    <property type="entry name" value="FMRFamid-related_peptide-like"/>
</dbReference>
<dbReference type="PANTHER" id="PTHR20986">
    <property type="entry name" value="FMRFAMIDE-RELATED PEPTIDES"/>
    <property type="match status" value="1"/>
</dbReference>
<evidence type="ECO:0000256" key="3">
    <source>
        <dbReference type="ARBA" id="ARBA00022525"/>
    </source>
</evidence>
<dbReference type="InterPro" id="IPR051041">
    <property type="entry name" value="FMRFamide-related_np"/>
</dbReference>
<evidence type="ECO:0000313" key="9">
    <source>
        <dbReference type="WBParaSite" id="PSAMB.scaffold388size53591.g5400.t1"/>
    </source>
</evidence>
<feature type="signal peptide" evidence="7">
    <location>
        <begin position="1"/>
        <end position="19"/>
    </location>
</feature>
<evidence type="ECO:0000256" key="4">
    <source>
        <dbReference type="ARBA" id="ARBA00022685"/>
    </source>
</evidence>
<organism evidence="8 9">
    <name type="scientific">Plectus sambesii</name>
    <dbReference type="NCBI Taxonomy" id="2011161"/>
    <lineage>
        <taxon>Eukaryota</taxon>
        <taxon>Metazoa</taxon>
        <taxon>Ecdysozoa</taxon>
        <taxon>Nematoda</taxon>
        <taxon>Chromadorea</taxon>
        <taxon>Plectida</taxon>
        <taxon>Plectina</taxon>
        <taxon>Plectoidea</taxon>
        <taxon>Plectidae</taxon>
        <taxon>Plectus</taxon>
    </lineage>
</organism>
<keyword evidence="5" id="KW-0027">Amidation</keyword>
<evidence type="ECO:0000256" key="7">
    <source>
        <dbReference type="SAM" id="SignalP"/>
    </source>
</evidence>
<sequence length="166" mass="18685">MPQVASLILAAFTVACAFAIPTSDADFNINTVTSICDVYPTFSGCSSSIGEVDKRKSAYMRFGRAMSADEQSEMEKRKSAYMRFGKREQMDGDEANMAGLAEKRKSAYMRFGKRDVPESDLSLPEKRKSAYMRFGKRSADNTMTDTDSASFDMEKRKSAYMRFGRR</sequence>
<evidence type="ECO:0000256" key="5">
    <source>
        <dbReference type="ARBA" id="ARBA00022815"/>
    </source>
</evidence>
<reference evidence="9" key="1">
    <citation type="submission" date="2022-11" db="UniProtKB">
        <authorList>
            <consortium name="WormBaseParasite"/>
        </authorList>
    </citation>
    <scope>IDENTIFICATION</scope>
</reference>
<keyword evidence="3" id="KW-0964">Secreted</keyword>
<comment type="subcellular location">
    <subcellularLocation>
        <location evidence="1">Secreted</location>
    </subcellularLocation>
</comment>
<protein>
    <submittedName>
        <fullName evidence="9">Uncharacterized protein</fullName>
    </submittedName>
</protein>
<keyword evidence="4" id="KW-0165">Cleavage on pair of basic residues</keyword>
<evidence type="ECO:0000313" key="8">
    <source>
        <dbReference type="Proteomes" id="UP000887566"/>
    </source>
</evidence>
<evidence type="ECO:0000256" key="2">
    <source>
        <dbReference type="ARBA" id="ARBA00006356"/>
    </source>
</evidence>